<dbReference type="EMBL" id="BEXD01003236">
    <property type="protein sequence ID" value="GBC00626.1"/>
    <property type="molecule type" value="Genomic_DNA"/>
</dbReference>
<sequence>SYNNSRRNIEPELLRIMSENTILQYFLSNCDNDHLFSSLKIIEPRKSVGSLATLDDFTSDKYQNFIRLSLIEKDSAYRTECSNNGTVVNPRIIQYGRIRIGADIYGSVQAARHEKSSYILARFVHYDGSIDVYPGQVQFYFEHTIHLNSSRSLTFSLALVKWYKLVQDHSTRYYC</sequence>
<dbReference type="AlphaFoldDB" id="A0A2Z6RDH6"/>
<dbReference type="STRING" id="94130.A0A2Z6RDH6"/>
<organism evidence="1 2">
    <name type="scientific">Rhizophagus clarus</name>
    <dbReference type="NCBI Taxonomy" id="94130"/>
    <lineage>
        <taxon>Eukaryota</taxon>
        <taxon>Fungi</taxon>
        <taxon>Fungi incertae sedis</taxon>
        <taxon>Mucoromycota</taxon>
        <taxon>Glomeromycotina</taxon>
        <taxon>Glomeromycetes</taxon>
        <taxon>Glomerales</taxon>
        <taxon>Glomeraceae</taxon>
        <taxon>Rhizophagus</taxon>
    </lineage>
</organism>
<keyword evidence="2" id="KW-1185">Reference proteome</keyword>
<comment type="caution">
    <text evidence="1">The sequence shown here is derived from an EMBL/GenBank/DDBJ whole genome shotgun (WGS) entry which is preliminary data.</text>
</comment>
<evidence type="ECO:0000313" key="1">
    <source>
        <dbReference type="EMBL" id="GBC00626.1"/>
    </source>
</evidence>
<evidence type="ECO:0000313" key="2">
    <source>
        <dbReference type="Proteomes" id="UP000247702"/>
    </source>
</evidence>
<gene>
    <name evidence="1" type="ORF">RclHR1_39100001</name>
</gene>
<name>A0A2Z6RDH6_9GLOM</name>
<dbReference type="Proteomes" id="UP000247702">
    <property type="component" value="Unassembled WGS sequence"/>
</dbReference>
<protein>
    <submittedName>
        <fullName evidence="1">Uncharacterized protein</fullName>
    </submittedName>
</protein>
<reference evidence="1 2" key="1">
    <citation type="submission" date="2017-11" db="EMBL/GenBank/DDBJ databases">
        <title>The genome of Rhizophagus clarus HR1 reveals common genetic basis of auxotrophy among arbuscular mycorrhizal fungi.</title>
        <authorList>
            <person name="Kobayashi Y."/>
        </authorList>
    </citation>
    <scope>NUCLEOTIDE SEQUENCE [LARGE SCALE GENOMIC DNA]</scope>
    <source>
        <strain evidence="1 2">HR1</strain>
    </source>
</reference>
<feature type="non-terminal residue" evidence="1">
    <location>
        <position position="1"/>
    </location>
</feature>
<accession>A0A2Z6RDH6</accession>
<proteinExistence type="predicted"/>